<accession>A0A4C1YKA0</accession>
<evidence type="ECO:0000313" key="1">
    <source>
        <dbReference type="EMBL" id="GBP76616.1"/>
    </source>
</evidence>
<dbReference type="Proteomes" id="UP000299102">
    <property type="component" value="Unassembled WGS sequence"/>
</dbReference>
<organism evidence="1 2">
    <name type="scientific">Eumeta variegata</name>
    <name type="common">Bagworm moth</name>
    <name type="synonym">Eumeta japonica</name>
    <dbReference type="NCBI Taxonomy" id="151549"/>
    <lineage>
        <taxon>Eukaryota</taxon>
        <taxon>Metazoa</taxon>
        <taxon>Ecdysozoa</taxon>
        <taxon>Arthropoda</taxon>
        <taxon>Hexapoda</taxon>
        <taxon>Insecta</taxon>
        <taxon>Pterygota</taxon>
        <taxon>Neoptera</taxon>
        <taxon>Endopterygota</taxon>
        <taxon>Lepidoptera</taxon>
        <taxon>Glossata</taxon>
        <taxon>Ditrysia</taxon>
        <taxon>Tineoidea</taxon>
        <taxon>Psychidae</taxon>
        <taxon>Oiketicinae</taxon>
        <taxon>Eumeta</taxon>
    </lineage>
</organism>
<sequence length="106" mass="12358">MRATRKQVITTVHRQPQPQSRHWGIAGLLVKNGIYDGRERRTPELLGRNTRIVYLMEKRVDRRSSHSLNEIQHRKLIHTSSLYSAKLTYLTDRAGLFSRYSKLATA</sequence>
<evidence type="ECO:0000313" key="2">
    <source>
        <dbReference type="Proteomes" id="UP000299102"/>
    </source>
</evidence>
<keyword evidence="2" id="KW-1185">Reference proteome</keyword>
<dbReference type="EMBL" id="BGZK01001295">
    <property type="protein sequence ID" value="GBP76616.1"/>
    <property type="molecule type" value="Genomic_DNA"/>
</dbReference>
<name>A0A4C1YKA0_EUMVA</name>
<dbReference type="AlphaFoldDB" id="A0A4C1YKA0"/>
<comment type="caution">
    <text evidence="1">The sequence shown here is derived from an EMBL/GenBank/DDBJ whole genome shotgun (WGS) entry which is preliminary data.</text>
</comment>
<protein>
    <submittedName>
        <fullName evidence="1">Uncharacterized protein</fullName>
    </submittedName>
</protein>
<gene>
    <name evidence="1" type="ORF">EVAR_37730_1</name>
</gene>
<proteinExistence type="predicted"/>
<reference evidence="1 2" key="1">
    <citation type="journal article" date="2019" name="Commun. Biol.">
        <title>The bagworm genome reveals a unique fibroin gene that provides high tensile strength.</title>
        <authorList>
            <person name="Kono N."/>
            <person name="Nakamura H."/>
            <person name="Ohtoshi R."/>
            <person name="Tomita M."/>
            <person name="Numata K."/>
            <person name="Arakawa K."/>
        </authorList>
    </citation>
    <scope>NUCLEOTIDE SEQUENCE [LARGE SCALE GENOMIC DNA]</scope>
</reference>